<dbReference type="Proteomes" id="UP001166674">
    <property type="component" value="Unassembled WGS sequence"/>
</dbReference>
<dbReference type="PANTHER" id="PTHR11803">
    <property type="entry name" value="2-IMINOBUTANOATE/2-IMINOPROPANOATE DEAMINASE RIDA"/>
    <property type="match status" value="1"/>
</dbReference>
<dbReference type="InterPro" id="IPR035959">
    <property type="entry name" value="RutC-like_sf"/>
</dbReference>
<dbReference type="GO" id="GO:0019239">
    <property type="term" value="F:deaminase activity"/>
    <property type="evidence" value="ECO:0007669"/>
    <property type="project" value="TreeGrafter"/>
</dbReference>
<organism evidence="1 2">
    <name type="scientific">Sciurus carolinensis</name>
    <name type="common">Eastern gray squirrel</name>
    <dbReference type="NCBI Taxonomy" id="30640"/>
    <lineage>
        <taxon>Eukaryota</taxon>
        <taxon>Metazoa</taxon>
        <taxon>Chordata</taxon>
        <taxon>Craniata</taxon>
        <taxon>Vertebrata</taxon>
        <taxon>Euteleostomi</taxon>
        <taxon>Mammalia</taxon>
        <taxon>Eutheria</taxon>
        <taxon>Euarchontoglires</taxon>
        <taxon>Glires</taxon>
        <taxon>Rodentia</taxon>
        <taxon>Sciuromorpha</taxon>
        <taxon>Sciuridae</taxon>
        <taxon>Sciurinae</taxon>
        <taxon>Sciurini</taxon>
        <taxon>Sciurus</taxon>
    </lineage>
</organism>
<protein>
    <submittedName>
        <fullName evidence="1">Ribonuclease UK114</fullName>
    </submittedName>
</protein>
<dbReference type="Pfam" id="PF01042">
    <property type="entry name" value="Ribonuc_L-PSP"/>
    <property type="match status" value="1"/>
</dbReference>
<dbReference type="GO" id="GO:0005739">
    <property type="term" value="C:mitochondrion"/>
    <property type="evidence" value="ECO:0007669"/>
    <property type="project" value="TreeGrafter"/>
</dbReference>
<evidence type="ECO:0000313" key="2">
    <source>
        <dbReference type="Proteomes" id="UP001166674"/>
    </source>
</evidence>
<name>A0AA41N3B7_SCICA</name>
<keyword evidence="2" id="KW-1185">Reference proteome</keyword>
<dbReference type="SUPFAM" id="SSF55298">
    <property type="entry name" value="YjgF-like"/>
    <property type="match status" value="1"/>
</dbReference>
<dbReference type="PANTHER" id="PTHR11803:SF53">
    <property type="entry name" value="2-IMINOBUTANOATE_2-IMINOPROPANOATE DEAMINASE"/>
    <property type="match status" value="1"/>
</dbReference>
<gene>
    <name evidence="1" type="ORF">SUZIE_169095</name>
</gene>
<dbReference type="CDD" id="cd00448">
    <property type="entry name" value="YjgF_YER057c_UK114_family"/>
    <property type="match status" value="1"/>
</dbReference>
<dbReference type="EMBL" id="JAATJV010382887">
    <property type="protein sequence ID" value="MBZ3882669.1"/>
    <property type="molecule type" value="Genomic_DNA"/>
</dbReference>
<comment type="caution">
    <text evidence="1">The sequence shown here is derived from an EMBL/GenBank/DDBJ whole genome shotgun (WGS) entry which is preliminary data.</text>
</comment>
<evidence type="ECO:0000313" key="1">
    <source>
        <dbReference type="EMBL" id="MBZ3882669.1"/>
    </source>
</evidence>
<dbReference type="Gene3D" id="3.30.1330.40">
    <property type="entry name" value="RutC-like"/>
    <property type="match status" value="1"/>
</dbReference>
<dbReference type="GO" id="GO:0005829">
    <property type="term" value="C:cytosol"/>
    <property type="evidence" value="ECO:0007669"/>
    <property type="project" value="TreeGrafter"/>
</dbReference>
<dbReference type="AlphaFoldDB" id="A0AA41N3B7"/>
<sequence length="135" mass="14214">MLSLIKTMINTLKAPGFIGSDSQAMLVNRTIYISGQKSLDTLSGQGVPGGVAAEAKQALTSVGEILKAADSDFTNVVKVVVLLAHMNDLNLSMKSANSISRVIFLLDVPTRLLALPKGDCVEIEAVAVQEVLMTA</sequence>
<accession>A0AA41N3B7</accession>
<reference evidence="1" key="1">
    <citation type="submission" date="2020-03" db="EMBL/GenBank/DDBJ databases">
        <title>Studies in the Genomics of Life Span.</title>
        <authorList>
            <person name="Glass D."/>
        </authorList>
    </citation>
    <scope>NUCLEOTIDE SEQUENCE</scope>
    <source>
        <strain evidence="1">SUZIE</strain>
        <tissue evidence="1">Muscle</tissue>
    </source>
</reference>
<dbReference type="InterPro" id="IPR006175">
    <property type="entry name" value="YjgF/YER057c/UK114"/>
</dbReference>
<proteinExistence type="predicted"/>